<organism evidence="3 4">
    <name type="scientific">Aspergillus nomiae NRRL (strain ATCC 15546 / NRRL 13137 / CBS 260.88 / M93)</name>
    <dbReference type="NCBI Taxonomy" id="1509407"/>
    <lineage>
        <taxon>Eukaryota</taxon>
        <taxon>Fungi</taxon>
        <taxon>Dikarya</taxon>
        <taxon>Ascomycota</taxon>
        <taxon>Pezizomycotina</taxon>
        <taxon>Eurotiomycetes</taxon>
        <taxon>Eurotiomycetidae</taxon>
        <taxon>Eurotiales</taxon>
        <taxon>Aspergillaceae</taxon>
        <taxon>Aspergillus</taxon>
        <taxon>Aspergillus subgen. Circumdati</taxon>
    </lineage>
</organism>
<evidence type="ECO:0000256" key="2">
    <source>
        <dbReference type="SAM" id="Phobius"/>
    </source>
</evidence>
<sequence length="164" mass="18733">MSERPQTELPQEEVLERGNSRQNDTIEHPEPTYQRPSQRNPVLGSTALQDVDLERGEGLGPSTINKNKKASKKKRYIFGVPDNPFDDSESDNEWMRRDDENEPKPENNNSEQGPEQHHNTCCQSISRLAHEIPFVAYVWFTIVIGLLLLGVGVALLVLFPRRKK</sequence>
<dbReference type="GeneID" id="26810606"/>
<feature type="compositionally biased region" description="Basic and acidic residues" evidence="1">
    <location>
        <begin position="14"/>
        <end position="30"/>
    </location>
</feature>
<dbReference type="EMBL" id="JNOM01000302">
    <property type="protein sequence ID" value="KNG82958.1"/>
    <property type="molecule type" value="Genomic_DNA"/>
</dbReference>
<keyword evidence="2" id="KW-0472">Membrane</keyword>
<comment type="caution">
    <text evidence="3">The sequence shown here is derived from an EMBL/GenBank/DDBJ whole genome shotgun (WGS) entry which is preliminary data.</text>
</comment>
<protein>
    <submittedName>
        <fullName evidence="3">Uncharacterized protein</fullName>
    </submittedName>
</protein>
<name>A0A0L1IUY1_ASPN3</name>
<keyword evidence="2" id="KW-0812">Transmembrane</keyword>
<dbReference type="Proteomes" id="UP000037505">
    <property type="component" value="Unassembled WGS sequence"/>
</dbReference>
<gene>
    <name evidence="3" type="ORF">ANOM_008802</name>
</gene>
<dbReference type="OrthoDB" id="4506296at2759"/>
<keyword evidence="2" id="KW-1133">Transmembrane helix</keyword>
<proteinExistence type="predicted"/>
<feature type="transmembrane region" description="Helical" evidence="2">
    <location>
        <begin position="134"/>
        <end position="159"/>
    </location>
</feature>
<dbReference type="RefSeq" id="XP_015403881.1">
    <property type="nucleotide sequence ID" value="XM_015554058.1"/>
</dbReference>
<accession>A0A0L1IUY1</accession>
<keyword evidence="4" id="KW-1185">Reference proteome</keyword>
<evidence type="ECO:0000313" key="4">
    <source>
        <dbReference type="Proteomes" id="UP000037505"/>
    </source>
</evidence>
<dbReference type="AlphaFoldDB" id="A0A0L1IUY1"/>
<reference evidence="3 4" key="1">
    <citation type="submission" date="2014-06" db="EMBL/GenBank/DDBJ databases">
        <title>The Genome of the Aflatoxigenic Filamentous Fungus Aspergillus nomius.</title>
        <authorList>
            <person name="Moore M.G."/>
            <person name="Shannon B.M."/>
            <person name="Brian M.M."/>
        </authorList>
    </citation>
    <scope>NUCLEOTIDE SEQUENCE [LARGE SCALE GENOMIC DNA]</scope>
    <source>
        <strain evidence="3 4">NRRL 13137</strain>
    </source>
</reference>
<feature type="region of interest" description="Disordered" evidence="1">
    <location>
        <begin position="1"/>
        <end position="118"/>
    </location>
</feature>
<feature type="compositionally biased region" description="Basic residues" evidence="1">
    <location>
        <begin position="66"/>
        <end position="76"/>
    </location>
</feature>
<evidence type="ECO:0000256" key="1">
    <source>
        <dbReference type="SAM" id="MobiDB-lite"/>
    </source>
</evidence>
<feature type="compositionally biased region" description="Basic and acidic residues" evidence="1">
    <location>
        <begin position="93"/>
        <end position="105"/>
    </location>
</feature>
<evidence type="ECO:0000313" key="3">
    <source>
        <dbReference type="EMBL" id="KNG82958.1"/>
    </source>
</evidence>